<accession>A0ABT2MLR1</accession>
<evidence type="ECO:0000256" key="1">
    <source>
        <dbReference type="SAM" id="MobiDB-lite"/>
    </source>
</evidence>
<evidence type="ECO:0000313" key="3">
    <source>
        <dbReference type="EMBL" id="MCT7964816.1"/>
    </source>
</evidence>
<feature type="region of interest" description="Disordered" evidence="1">
    <location>
        <begin position="57"/>
        <end position="115"/>
    </location>
</feature>
<dbReference type="Proteomes" id="UP001525890">
    <property type="component" value="Unassembled WGS sequence"/>
</dbReference>
<dbReference type="RefSeq" id="WP_368004574.1">
    <property type="nucleotide sequence ID" value="NZ_JAMXFF010000001.1"/>
</dbReference>
<keyword evidence="2" id="KW-0732">Signal</keyword>
<reference evidence="3 4" key="1">
    <citation type="journal article" date="2022" name="Front. Microbiol.">
        <title>High genomic differentiation and limited gene flow indicate recent cryptic speciation within the genus Laspinema (cyanobacteria).</title>
        <authorList>
            <person name="Stanojkovic A."/>
            <person name="Skoupy S."/>
            <person name="Skaloud P."/>
            <person name="Dvorak P."/>
        </authorList>
    </citation>
    <scope>NUCLEOTIDE SEQUENCE [LARGE SCALE GENOMIC DNA]</scope>
    <source>
        <strain evidence="3 4">D2a</strain>
    </source>
</reference>
<comment type="caution">
    <text evidence="3">The sequence shown here is derived from an EMBL/GenBank/DDBJ whole genome shotgun (WGS) entry which is preliminary data.</text>
</comment>
<proteinExistence type="predicted"/>
<feature type="compositionally biased region" description="Low complexity" evidence="1">
    <location>
        <begin position="73"/>
        <end position="82"/>
    </location>
</feature>
<organism evidence="3 4">
    <name type="scientific">Laspinema palackyanum D2a</name>
    <dbReference type="NCBI Taxonomy" id="2953684"/>
    <lineage>
        <taxon>Bacteria</taxon>
        <taxon>Bacillati</taxon>
        <taxon>Cyanobacteriota</taxon>
        <taxon>Cyanophyceae</taxon>
        <taxon>Oscillatoriophycideae</taxon>
        <taxon>Oscillatoriales</taxon>
        <taxon>Laspinemataceae</taxon>
        <taxon>Laspinema</taxon>
        <taxon>Laspinema palackyanum</taxon>
    </lineage>
</organism>
<feature type="signal peptide" evidence="2">
    <location>
        <begin position="1"/>
        <end position="22"/>
    </location>
</feature>
<sequence length="263" mass="28376">MKRNRLWLLGLGLLTALTLMMADDRAIPLHPQVGLSNFQLNARAAEAPLTVIQVAQRGSQTTPSPQSSPSPQSPQSSPSRQSSPPPTPAPSLSAEEREASPVQLSEEPYKDPGGRFTVGLLAEYLPAENEESEAERGRLEPYKVGSSAGIPLIESPDGNLAYTVIVQPLATARTLSNEELAEIAIEEFKRGEGFSPAEFRPVASGEVLVPWTGIFNNKTPMQGTILVRQRDRTVYLLLISATDVAASKLEPAIALLFETLEPL</sequence>
<gene>
    <name evidence="3" type="ORF">NG799_00545</name>
</gene>
<name>A0ABT2MLR1_9CYAN</name>
<evidence type="ECO:0000313" key="4">
    <source>
        <dbReference type="Proteomes" id="UP001525890"/>
    </source>
</evidence>
<dbReference type="EMBL" id="JAMXFF010000001">
    <property type="protein sequence ID" value="MCT7964816.1"/>
    <property type="molecule type" value="Genomic_DNA"/>
</dbReference>
<evidence type="ECO:0000256" key="2">
    <source>
        <dbReference type="SAM" id="SignalP"/>
    </source>
</evidence>
<protein>
    <submittedName>
        <fullName evidence="3">Uncharacterized protein</fullName>
    </submittedName>
</protein>
<keyword evidence="4" id="KW-1185">Reference proteome</keyword>
<feature type="chain" id="PRO_5047451008" evidence="2">
    <location>
        <begin position="23"/>
        <end position="263"/>
    </location>
</feature>